<evidence type="ECO:0000313" key="4">
    <source>
        <dbReference type="Proteomes" id="UP000675881"/>
    </source>
</evidence>
<dbReference type="InterPro" id="IPR007110">
    <property type="entry name" value="Ig-like_dom"/>
</dbReference>
<dbReference type="AlphaFoldDB" id="A0A7R8CFP9"/>
<dbReference type="Proteomes" id="UP000675881">
    <property type="component" value="Chromosome 11"/>
</dbReference>
<gene>
    <name evidence="3" type="ORF">LSAA_3174</name>
</gene>
<sequence length="1046" mass="117344">MARGELKPPKPGGDGTFEWQSWDKESTPLSPRDKEAKFIAKPQEKFSEWYKGFKDLSMEGGRFKSWTDGSTNSAVLGVEHVKQEDEGSYKCIISNEHGESEHEFNIYVTVEGGMDFRAMLMKRKKPQKKVVVEKFEWIEEPVDRNVKQGTSDEVSFSCKLSHKGKKGKWVYEESGMLQGCVIRECNDMTCKAYLEVEPKVKLHCKVDNDDCRVKWYKDGEEIKPSDTRFHIERDGGFCNLVIREAEISDTGKYTCKIEEFAKDGEGETSCDVTIGEFPHKFTSELKGKNVVEDDQAVFQIEVENEDAEVTWLKDGVPIVADGKRVQIIKEGKKRKLIINKCKLEDAGNITVQTNADSSSADLNVNYNNGFKKGMREFKQCVERDSIIFNVEVKDPNSPVDFFINGENINDIPGARIETKDLGDGKHQLIINKADMKDNGTKRGKQSELEIFVENDGKILKIRKDVQLTVHGDSIQLDVINPKREKWGTYKVIMKNAQGSDETLINVNIMDAPTPPINVYVDTVFQDNMTVHWGPPKDNGGTDVKKYIIEALDTTSGNSHWTTVGQTATGSERAYKVDHLTPIHKYRFRVCAANKIGQSNPTEMSGDAILTKDPWDEPDPCDNDGVAPITHYVIEYKEKNMTDWAEGKSLTVAEVESMGNLVKGKQDGLIEGCEFQFRFLLLKGDGMHDITLKKGRPIRYDLWFGGEPAPTVEWLRDGRPIPTDKDTSIELYSKNAIYTEKNTPNRDQDTGVYTICLTCESGTFEASEKSMSWIWQPPLDDGGTPITGYIVRYMDIDSGEWVTACTSSGCNATAKGLIPGHLDQFEVSAINKEGQSAPIFTTDPILLENPMMNYGGRPISHYIIQKKDKLGGCFDALVTDDHNCVITIDDLEARVAGLSEGKWYQFRVIAVNKSGESDPSPETRPHLCFFPSIDKGQAGSKTVRTNPTAFRQIKCGGESSPKFTWIHPHHGVISTNNSFMVITEEYQGAENRNGVETVDLDLIVLDTLPECECDMYRSGNKQCSCTHSYTGPDEHIKHLLGIALPEF</sequence>
<dbReference type="PROSITE" id="PS50853">
    <property type="entry name" value="FN3"/>
    <property type="match status" value="2"/>
</dbReference>
<dbReference type="SMART" id="SM00060">
    <property type="entry name" value="FN3"/>
    <property type="match status" value="2"/>
</dbReference>
<dbReference type="Pfam" id="PF00041">
    <property type="entry name" value="fn3"/>
    <property type="match status" value="2"/>
</dbReference>
<dbReference type="CDD" id="cd00063">
    <property type="entry name" value="FN3"/>
    <property type="match status" value="4"/>
</dbReference>
<feature type="region of interest" description="Disordered" evidence="2">
    <location>
        <begin position="1"/>
        <end position="35"/>
    </location>
</feature>
<dbReference type="EMBL" id="HG994590">
    <property type="protein sequence ID" value="CAF2808517.1"/>
    <property type="molecule type" value="Genomic_DNA"/>
</dbReference>
<dbReference type="SMART" id="SM00409">
    <property type="entry name" value="IG"/>
    <property type="match status" value="3"/>
</dbReference>
<reference evidence="3" key="1">
    <citation type="submission" date="2021-02" db="EMBL/GenBank/DDBJ databases">
        <authorList>
            <person name="Bekaert M."/>
        </authorList>
    </citation>
    <scope>NUCLEOTIDE SEQUENCE</scope>
    <source>
        <strain evidence="3">IoA-00</strain>
    </source>
</reference>
<dbReference type="OrthoDB" id="6369542at2759"/>
<dbReference type="InterPro" id="IPR003961">
    <property type="entry name" value="FN3_dom"/>
</dbReference>
<dbReference type="FunFam" id="2.60.40.10:FF:000214">
    <property type="entry name" value="titin isoform X1"/>
    <property type="match status" value="1"/>
</dbReference>
<dbReference type="GO" id="GO:0031430">
    <property type="term" value="C:M band"/>
    <property type="evidence" value="ECO:0007669"/>
    <property type="project" value="TreeGrafter"/>
</dbReference>
<dbReference type="PRINTS" id="PR00014">
    <property type="entry name" value="FNTYPEIII"/>
</dbReference>
<accession>A0A7R8CFP9</accession>
<evidence type="ECO:0000256" key="1">
    <source>
        <dbReference type="ARBA" id="ARBA00022737"/>
    </source>
</evidence>
<evidence type="ECO:0000313" key="3">
    <source>
        <dbReference type="EMBL" id="CAF2808517.1"/>
    </source>
</evidence>
<proteinExistence type="predicted"/>
<feature type="compositionally biased region" description="Basic and acidic residues" evidence="2">
    <location>
        <begin position="21"/>
        <end position="35"/>
    </location>
</feature>
<keyword evidence="1" id="KW-0677">Repeat</keyword>
<dbReference type="InterPro" id="IPR036116">
    <property type="entry name" value="FN3_sf"/>
</dbReference>
<protein>
    <submittedName>
        <fullName evidence="3">(salmon louse) hypothetical protein</fullName>
    </submittedName>
</protein>
<dbReference type="PROSITE" id="PS50835">
    <property type="entry name" value="IG_LIKE"/>
    <property type="match status" value="2"/>
</dbReference>
<dbReference type="InterPro" id="IPR013098">
    <property type="entry name" value="Ig_I-set"/>
</dbReference>
<dbReference type="InterPro" id="IPR013783">
    <property type="entry name" value="Ig-like_fold"/>
</dbReference>
<dbReference type="InterPro" id="IPR036179">
    <property type="entry name" value="Ig-like_dom_sf"/>
</dbReference>
<dbReference type="PANTHER" id="PTHR13817">
    <property type="entry name" value="TITIN"/>
    <property type="match status" value="1"/>
</dbReference>
<organism evidence="3 4">
    <name type="scientific">Lepeophtheirus salmonis</name>
    <name type="common">Salmon louse</name>
    <name type="synonym">Caligus salmonis</name>
    <dbReference type="NCBI Taxonomy" id="72036"/>
    <lineage>
        <taxon>Eukaryota</taxon>
        <taxon>Metazoa</taxon>
        <taxon>Ecdysozoa</taxon>
        <taxon>Arthropoda</taxon>
        <taxon>Crustacea</taxon>
        <taxon>Multicrustacea</taxon>
        <taxon>Hexanauplia</taxon>
        <taxon>Copepoda</taxon>
        <taxon>Siphonostomatoida</taxon>
        <taxon>Caligidae</taxon>
        <taxon>Lepeophtheirus</taxon>
    </lineage>
</organism>
<dbReference type="InterPro" id="IPR050964">
    <property type="entry name" value="Striated_Muscle_Regulatory"/>
</dbReference>
<keyword evidence="4" id="KW-1185">Reference proteome</keyword>
<dbReference type="GO" id="GO:0045214">
    <property type="term" value="P:sarcomere organization"/>
    <property type="evidence" value="ECO:0007669"/>
    <property type="project" value="TreeGrafter"/>
</dbReference>
<dbReference type="SUPFAM" id="SSF48726">
    <property type="entry name" value="Immunoglobulin"/>
    <property type="match status" value="5"/>
</dbReference>
<dbReference type="InterPro" id="IPR003599">
    <property type="entry name" value="Ig_sub"/>
</dbReference>
<dbReference type="Gene3D" id="2.60.40.10">
    <property type="entry name" value="Immunoglobulins"/>
    <property type="match status" value="10"/>
</dbReference>
<dbReference type="PANTHER" id="PTHR13817:SF151">
    <property type="entry name" value="TITIN"/>
    <property type="match status" value="1"/>
</dbReference>
<dbReference type="SUPFAM" id="SSF49265">
    <property type="entry name" value="Fibronectin type III"/>
    <property type="match status" value="2"/>
</dbReference>
<name>A0A7R8CFP9_LEPSM</name>
<evidence type="ECO:0000256" key="2">
    <source>
        <dbReference type="SAM" id="MobiDB-lite"/>
    </source>
</evidence>
<dbReference type="Pfam" id="PF07679">
    <property type="entry name" value="I-set"/>
    <property type="match status" value="3"/>
</dbReference>